<reference evidence="1" key="1">
    <citation type="submission" date="2022-09" db="EMBL/GenBank/DDBJ databases">
        <title>Australian commercial rhizobial inoculants.</title>
        <authorList>
            <person name="Kohlmeier M.G."/>
            <person name="O'Hara G.W."/>
            <person name="Colombi E."/>
            <person name="Ramsay J.P."/>
            <person name="Terpolilli J."/>
        </authorList>
    </citation>
    <scope>NUCLEOTIDE SEQUENCE</scope>
    <source>
        <strain evidence="1">WSM1592</strain>
    </source>
</reference>
<dbReference type="NCBIfam" id="TIGR04474">
    <property type="entry name" value="tcm_partner"/>
    <property type="match status" value="1"/>
</dbReference>
<organism evidence="1 2">
    <name type="scientific">Rhizobium sullae</name>
    <name type="common">Rhizobium hedysari</name>
    <dbReference type="NCBI Taxonomy" id="50338"/>
    <lineage>
        <taxon>Bacteria</taxon>
        <taxon>Pseudomonadati</taxon>
        <taxon>Pseudomonadota</taxon>
        <taxon>Alphaproteobacteria</taxon>
        <taxon>Hyphomicrobiales</taxon>
        <taxon>Rhizobiaceae</taxon>
        <taxon>Rhizobium/Agrobacterium group</taxon>
        <taxon>Rhizobium</taxon>
    </lineage>
</organism>
<name>A0ABY5XE36_RHISU</name>
<gene>
    <name evidence="1" type="primary">tcmP</name>
    <name evidence="1" type="ORF">N2599_11490</name>
</gene>
<proteinExistence type="predicted"/>
<evidence type="ECO:0000313" key="1">
    <source>
        <dbReference type="EMBL" id="UWU12799.1"/>
    </source>
</evidence>
<protein>
    <submittedName>
        <fullName evidence="1">Three-Cys-motif partner protein TcmP</fullName>
    </submittedName>
</protein>
<evidence type="ECO:0000313" key="2">
    <source>
        <dbReference type="Proteomes" id="UP001060123"/>
    </source>
</evidence>
<dbReference type="Proteomes" id="UP001060123">
    <property type="component" value="Chromosome"/>
</dbReference>
<dbReference type="EMBL" id="CP104143">
    <property type="protein sequence ID" value="UWU12799.1"/>
    <property type="molecule type" value="Genomic_DNA"/>
</dbReference>
<dbReference type="InterPro" id="IPR031009">
    <property type="entry name" value="Tcm_partner"/>
</dbReference>
<accession>A0ABY5XE36</accession>
<keyword evidence="2" id="KW-1185">Reference proteome</keyword>
<dbReference type="RefSeq" id="WP_027508378.1">
    <property type="nucleotide sequence ID" value="NZ_CP104143.1"/>
</dbReference>
<sequence length="382" mass="43339">MTGVYHHREQTEAKHFILRKYLQTLAFKTLHGGWSTLAYIDGFSGPWQSKTPDHSDSSFMIAIEVLKDAQAKVRASGKKPRVKCLFIEENAASFAQLHPVVTAHHDPANDFFVETFNGKFENTLPQIRRTISNAFALTFIDPTGWTGYEFNKVRPVFEHAPGEVLLNFMFDFVNRFTASSDPKTLASFEGILGPNWKARLNPLVPREEALMGLFNEQFWKAGKFAHVLSTPIEKISDRTHFHIVYGTRSPEGLAAYRDVEYAALKDHGMRRAAAREVIRESKTGQTDLFGAEGAASLAEDSMETQIASIKVQAKDWLRQQLPSCPKPFSDIWPPMLDNFMLRKTDARDICVELGKAGEIKETWRMNGSRRRKPDDTDKIERS</sequence>